<dbReference type="Gene3D" id="3.40.50.300">
    <property type="entry name" value="P-loop containing nucleotide triphosphate hydrolases"/>
    <property type="match status" value="2"/>
</dbReference>
<dbReference type="GO" id="GO:0016787">
    <property type="term" value="F:hydrolase activity"/>
    <property type="evidence" value="ECO:0007669"/>
    <property type="project" value="UniProtKB-KW"/>
</dbReference>
<keyword evidence="2" id="KW-0378">Hydrolase</keyword>
<dbReference type="AlphaFoldDB" id="A0A914A369"/>
<dbReference type="Gene3D" id="1.20.120.1080">
    <property type="match status" value="1"/>
</dbReference>
<dbReference type="GO" id="GO:0003678">
    <property type="term" value="F:DNA helicase activity"/>
    <property type="evidence" value="ECO:0007669"/>
    <property type="project" value="TreeGrafter"/>
</dbReference>
<dbReference type="InterPro" id="IPR007502">
    <property type="entry name" value="Helicase-assoc_dom"/>
</dbReference>
<dbReference type="GO" id="GO:0005737">
    <property type="term" value="C:cytoplasm"/>
    <property type="evidence" value="ECO:0007669"/>
    <property type="project" value="TreeGrafter"/>
</dbReference>
<reference evidence="10" key="1">
    <citation type="submission" date="2022-11" db="UniProtKB">
        <authorList>
            <consortium name="EnsemblMetazoa"/>
        </authorList>
    </citation>
    <scope>IDENTIFICATION</scope>
</reference>
<dbReference type="PROSITE" id="PS51192">
    <property type="entry name" value="HELICASE_ATP_BIND_1"/>
    <property type="match status" value="1"/>
</dbReference>
<dbReference type="SMART" id="SM00487">
    <property type="entry name" value="DEXDc"/>
    <property type="match status" value="1"/>
</dbReference>
<dbReference type="SMART" id="SM00847">
    <property type="entry name" value="HA2"/>
    <property type="match status" value="1"/>
</dbReference>
<proteinExistence type="inferred from homology"/>
<dbReference type="GO" id="GO:0003724">
    <property type="term" value="F:RNA helicase activity"/>
    <property type="evidence" value="ECO:0007669"/>
    <property type="project" value="TreeGrafter"/>
</dbReference>
<dbReference type="InterPro" id="IPR011545">
    <property type="entry name" value="DEAD/DEAH_box_helicase_dom"/>
</dbReference>
<feature type="domain" description="Helicase C-terminal" evidence="9">
    <location>
        <begin position="532"/>
        <end position="701"/>
    </location>
</feature>
<accession>A0A914A369</accession>
<feature type="compositionally biased region" description="Low complexity" evidence="7">
    <location>
        <begin position="1094"/>
        <end position="1105"/>
    </location>
</feature>
<dbReference type="OMA" id="GCILFCT"/>
<evidence type="ECO:0000313" key="10">
    <source>
        <dbReference type="EnsemblMetazoa" id="XP_038058115.1"/>
    </source>
</evidence>
<keyword evidence="5" id="KW-0694">RNA-binding</keyword>
<keyword evidence="11" id="KW-1185">Reference proteome</keyword>
<evidence type="ECO:0000256" key="4">
    <source>
        <dbReference type="ARBA" id="ARBA00022840"/>
    </source>
</evidence>
<dbReference type="InterPro" id="IPR027417">
    <property type="entry name" value="P-loop_NTPase"/>
</dbReference>
<dbReference type="RefSeq" id="XP_038058115.1">
    <property type="nucleotide sequence ID" value="XM_038202187.1"/>
</dbReference>
<dbReference type="SUPFAM" id="SSF52540">
    <property type="entry name" value="P-loop containing nucleoside triphosphate hydrolases"/>
    <property type="match status" value="1"/>
</dbReference>
<keyword evidence="1" id="KW-0547">Nucleotide-binding</keyword>
<sequence>MAAPMARAATKAFAGFSTKLLNTTGSQYCQLCHTGHRYVYRSRSCANFHTSVLYEQRKRKRKPKLASQLELPTILSEEGEQALKDFRNPKSCLHNVLSLVAKEGKASNMYQYKVQPAPGMGNLVKQSVLRVTWPKEFTVVGLGTRRSQAEKMAAALACAKLKEVGLLDENNKPRIAGEVLHSKEEIKEQLWRESRPDWIGLEPDLEMEVKQVLRHVKIQRLGSEYREPAEDAESHTESFENLFDFDDPEDLLSDVITGKPYQEITENRAEWKNNFLAEQQQLLDDGNDQNSNESSIRAEALKLPIADMRKDILDLIRDNQVIVLSGETGCGKTTQVPQYLLEEWIQQDKGAHCNIVVTQPRRISAVSVAERVALERGERVGNTVGYQVRLNSKLPYNNGCILFCTTGILLKKLESNPSLAGISHIIVDEVHERDINTDFLLILLKNLLRDNPDLKLILMSASINAQLISSYFNNCPMISVPGFMYPVKEYYGEDIARLLMKRNGFLRNSNRKTELADDEVVRPLTDVDLTVDVIKFIDASRPPGAILCFLPGWQDIRSVCEKLEDVWPNSENHRVLPVHSSVPLSAQQEIFQRSPDGVRKIVLATNIAETAITINDVVYVVNPGNHKEDRYDVNLGVSCLDVQWISKANVRQRKGRAGRCQPGECYHLFTKNRYSQLEDYQVPEMLRIPLEQIVVQAKVHFRDMRAASLLSQAMQPPPLSAVEKAVEVLQDLAILNSDESLTPLGDKIVDISTDPRLAKALVLSAIFRCVNPVLTVAAGMHTRPPFLDSMENRAAILKIRKSFAEGSRSDHIAQVQLYESWEQAMSAYQVRTFNDQNLVHHSTMVFVRGLRQQLAENLEEAGLVTSSRDCLHGNDNSSDFAFDNQLVKGVLCGAFFPNLLRARRGRIEKSRMKLRQLVFKDMESNMVLLSRRSVNCTEKAFPSRWLTYFSRAMSEQIFIHDSSVVNPVAVLCMTGRRVHVAPLRSREFQTQLEENADLDPDSEIVKLTVSSDLHSTSNTYTNKKTPVTFHTTYQTAMVLMQLIREVNIMVEECLKADRMDELPRDVRERHEDILEVLQKVINSPQKPFIETGRNNNSDANTSTDASSAVNLNLTAW</sequence>
<organism evidence="10 11">
    <name type="scientific">Patiria miniata</name>
    <name type="common">Bat star</name>
    <name type="synonym">Asterina miniata</name>
    <dbReference type="NCBI Taxonomy" id="46514"/>
    <lineage>
        <taxon>Eukaryota</taxon>
        <taxon>Metazoa</taxon>
        <taxon>Echinodermata</taxon>
        <taxon>Eleutherozoa</taxon>
        <taxon>Asterozoa</taxon>
        <taxon>Asteroidea</taxon>
        <taxon>Valvatacea</taxon>
        <taxon>Valvatida</taxon>
        <taxon>Asterinidae</taxon>
        <taxon>Patiria</taxon>
    </lineage>
</organism>
<dbReference type="CDD" id="cd18791">
    <property type="entry name" value="SF2_C_RHA"/>
    <property type="match status" value="1"/>
</dbReference>
<dbReference type="GO" id="GO:0005634">
    <property type="term" value="C:nucleus"/>
    <property type="evidence" value="ECO:0007669"/>
    <property type="project" value="TreeGrafter"/>
</dbReference>
<dbReference type="InterPro" id="IPR001650">
    <property type="entry name" value="Helicase_C-like"/>
</dbReference>
<evidence type="ECO:0000259" key="9">
    <source>
        <dbReference type="PROSITE" id="PS51194"/>
    </source>
</evidence>
<dbReference type="Pfam" id="PF00270">
    <property type="entry name" value="DEAD"/>
    <property type="match status" value="1"/>
</dbReference>
<comment type="similarity">
    <text evidence="6">Belongs to the DExH box helicase family.</text>
</comment>
<dbReference type="GO" id="GO:0005524">
    <property type="term" value="F:ATP binding"/>
    <property type="evidence" value="ECO:0007669"/>
    <property type="project" value="UniProtKB-KW"/>
</dbReference>
<evidence type="ECO:0000313" key="11">
    <source>
        <dbReference type="Proteomes" id="UP000887568"/>
    </source>
</evidence>
<keyword evidence="3" id="KW-0347">Helicase</keyword>
<keyword evidence="4" id="KW-0067">ATP-binding</keyword>
<dbReference type="Gene3D" id="3.30.160.20">
    <property type="match status" value="1"/>
</dbReference>
<evidence type="ECO:0000259" key="8">
    <source>
        <dbReference type="PROSITE" id="PS51192"/>
    </source>
</evidence>
<dbReference type="FunFam" id="3.40.50.300:FF:000526">
    <property type="entry name" value="DExH-box ATP-dependent RNA helicase DExH3"/>
    <property type="match status" value="1"/>
</dbReference>
<dbReference type="InterPro" id="IPR002464">
    <property type="entry name" value="DNA/RNA_helicase_DEAH_CS"/>
</dbReference>
<dbReference type="Proteomes" id="UP000887568">
    <property type="component" value="Unplaced"/>
</dbReference>
<feature type="domain" description="Helicase ATP-binding" evidence="8">
    <location>
        <begin position="313"/>
        <end position="481"/>
    </location>
</feature>
<evidence type="ECO:0000256" key="7">
    <source>
        <dbReference type="SAM" id="MobiDB-lite"/>
    </source>
</evidence>
<evidence type="ECO:0000256" key="6">
    <source>
        <dbReference type="ARBA" id="ARBA00060772"/>
    </source>
</evidence>
<dbReference type="Pfam" id="PF21010">
    <property type="entry name" value="HA2_C"/>
    <property type="match status" value="1"/>
</dbReference>
<protein>
    <recommendedName>
        <fullName evidence="12">RNA helicase</fullName>
    </recommendedName>
</protein>
<feature type="region of interest" description="Disordered" evidence="7">
    <location>
        <begin position="1086"/>
        <end position="1105"/>
    </location>
</feature>
<dbReference type="PANTHER" id="PTHR18934:SF257">
    <property type="entry name" value="ATP-DEPENDENT RNA HELICASE DHX30"/>
    <property type="match status" value="1"/>
</dbReference>
<dbReference type="SMART" id="SM00490">
    <property type="entry name" value="HELICc"/>
    <property type="match status" value="1"/>
</dbReference>
<evidence type="ECO:0008006" key="12">
    <source>
        <dbReference type="Google" id="ProtNLM"/>
    </source>
</evidence>
<dbReference type="Pfam" id="PF00271">
    <property type="entry name" value="Helicase_C"/>
    <property type="match status" value="1"/>
</dbReference>
<evidence type="ECO:0000256" key="3">
    <source>
        <dbReference type="ARBA" id="ARBA00022806"/>
    </source>
</evidence>
<evidence type="ECO:0000256" key="1">
    <source>
        <dbReference type="ARBA" id="ARBA00022741"/>
    </source>
</evidence>
<dbReference type="InterPro" id="IPR014001">
    <property type="entry name" value="Helicase_ATP-bd"/>
</dbReference>
<dbReference type="PROSITE" id="PS51194">
    <property type="entry name" value="HELICASE_CTER"/>
    <property type="match status" value="1"/>
</dbReference>
<dbReference type="CDD" id="cd17917">
    <property type="entry name" value="DEXHc_RHA-like"/>
    <property type="match status" value="1"/>
</dbReference>
<dbReference type="OrthoDB" id="5600252at2759"/>
<evidence type="ECO:0000256" key="2">
    <source>
        <dbReference type="ARBA" id="ARBA00022801"/>
    </source>
</evidence>
<dbReference type="GeneID" id="119729574"/>
<dbReference type="EnsemblMetazoa" id="XM_038202187.1">
    <property type="protein sequence ID" value="XP_038058115.1"/>
    <property type="gene ID" value="LOC119729574"/>
</dbReference>
<dbReference type="GO" id="GO:0002151">
    <property type="term" value="F:G-quadruplex RNA binding"/>
    <property type="evidence" value="ECO:0007669"/>
    <property type="project" value="TreeGrafter"/>
</dbReference>
<dbReference type="CTD" id="22907"/>
<evidence type="ECO:0000256" key="5">
    <source>
        <dbReference type="ARBA" id="ARBA00022884"/>
    </source>
</evidence>
<dbReference type="PANTHER" id="PTHR18934">
    <property type="entry name" value="ATP-DEPENDENT RNA HELICASE"/>
    <property type="match status" value="1"/>
</dbReference>
<dbReference type="PROSITE" id="PS00690">
    <property type="entry name" value="DEAH_ATP_HELICASE"/>
    <property type="match status" value="1"/>
</dbReference>
<name>A0A914A369_PATMI</name>